<dbReference type="NCBIfam" id="TIGR03930">
    <property type="entry name" value="WXG100_ESAT6"/>
    <property type="match status" value="1"/>
</dbReference>
<gene>
    <name evidence="3" type="ORF">EV186_101879</name>
</gene>
<evidence type="ECO:0000313" key="4">
    <source>
        <dbReference type="Proteomes" id="UP000295444"/>
    </source>
</evidence>
<feature type="region of interest" description="Disordered" evidence="2">
    <location>
        <begin position="78"/>
        <end position="110"/>
    </location>
</feature>
<dbReference type="SUPFAM" id="SSF140453">
    <property type="entry name" value="EsxAB dimer-like"/>
    <property type="match status" value="1"/>
</dbReference>
<dbReference type="Proteomes" id="UP000295444">
    <property type="component" value="Unassembled WGS sequence"/>
</dbReference>
<evidence type="ECO:0000256" key="1">
    <source>
        <dbReference type="RuleBase" id="RU362001"/>
    </source>
</evidence>
<dbReference type="InterPro" id="IPR036689">
    <property type="entry name" value="ESAT-6-like_sf"/>
</dbReference>
<reference evidence="3 4" key="1">
    <citation type="submission" date="2019-03" db="EMBL/GenBank/DDBJ databases">
        <title>Genomic Encyclopedia of Type Strains, Phase IV (KMG-IV): sequencing the most valuable type-strain genomes for metagenomic binning, comparative biology and taxonomic classification.</title>
        <authorList>
            <person name="Goeker M."/>
        </authorList>
    </citation>
    <scope>NUCLEOTIDE SEQUENCE [LARGE SCALE GENOMIC DNA]</scope>
    <source>
        <strain evidence="3 4">DSM 45361</strain>
    </source>
</reference>
<name>A0A4R6SL46_LABRH</name>
<feature type="compositionally biased region" description="Polar residues" evidence="2">
    <location>
        <begin position="85"/>
        <end position="110"/>
    </location>
</feature>
<dbReference type="InterPro" id="IPR010310">
    <property type="entry name" value="T7SS_ESAT-6-like"/>
</dbReference>
<protein>
    <recommendedName>
        <fullName evidence="1">ESAT-6-like protein</fullName>
    </recommendedName>
</protein>
<accession>A0A4R6SL46</accession>
<comment type="similarity">
    <text evidence="1">Belongs to the WXG100 family.</text>
</comment>
<comment type="caution">
    <text evidence="3">The sequence shown here is derived from an EMBL/GenBank/DDBJ whole genome shotgun (WGS) entry which is preliminary data.</text>
</comment>
<dbReference type="Gene3D" id="1.10.287.1060">
    <property type="entry name" value="ESAT-6-like"/>
    <property type="match status" value="1"/>
</dbReference>
<dbReference type="OrthoDB" id="4763957at2"/>
<dbReference type="EMBL" id="SNXZ01000001">
    <property type="protein sequence ID" value="TDQ04918.1"/>
    <property type="molecule type" value="Genomic_DNA"/>
</dbReference>
<dbReference type="AlphaFoldDB" id="A0A4R6SL46"/>
<proteinExistence type="inferred from homology"/>
<sequence>MANGQVQLDTQHMLQVAQQAANSVESIKGHAQTLKNGIDYVLSSWQGQTGDGYRTAMQGQSAMLDQLVRKLDEVSGHVRAGGQGFDSQDTTGRQKTEAMSNQFLSGNLNS</sequence>
<organism evidence="3 4">
    <name type="scientific">Labedaea rhizosphaerae</name>
    <dbReference type="NCBI Taxonomy" id="598644"/>
    <lineage>
        <taxon>Bacteria</taxon>
        <taxon>Bacillati</taxon>
        <taxon>Actinomycetota</taxon>
        <taxon>Actinomycetes</taxon>
        <taxon>Pseudonocardiales</taxon>
        <taxon>Pseudonocardiaceae</taxon>
        <taxon>Labedaea</taxon>
    </lineage>
</organism>
<dbReference type="RefSeq" id="WP_133847754.1">
    <property type="nucleotide sequence ID" value="NZ_SNXZ01000001.1"/>
</dbReference>
<keyword evidence="4" id="KW-1185">Reference proteome</keyword>
<evidence type="ECO:0000313" key="3">
    <source>
        <dbReference type="EMBL" id="TDQ04918.1"/>
    </source>
</evidence>
<dbReference type="Pfam" id="PF06013">
    <property type="entry name" value="WXG100"/>
    <property type="match status" value="1"/>
</dbReference>
<evidence type="ECO:0000256" key="2">
    <source>
        <dbReference type="SAM" id="MobiDB-lite"/>
    </source>
</evidence>